<dbReference type="Proteomes" id="UP001634393">
    <property type="component" value="Unassembled WGS sequence"/>
</dbReference>
<evidence type="ECO:0000259" key="13">
    <source>
        <dbReference type="Pfam" id="PF23259"/>
    </source>
</evidence>
<name>A0ABD3TE85_9LAMI</name>
<proteinExistence type="inferred from homology"/>
<feature type="transmembrane region" description="Helical" evidence="10">
    <location>
        <begin position="65"/>
        <end position="85"/>
    </location>
</feature>
<keyword evidence="6 10" id="KW-1133">Transmembrane helix</keyword>
<feature type="transmembrane region" description="Helical" evidence="10">
    <location>
        <begin position="198"/>
        <end position="218"/>
    </location>
</feature>
<feature type="transmembrane region" description="Helical" evidence="10">
    <location>
        <begin position="269"/>
        <end position="288"/>
    </location>
</feature>
<evidence type="ECO:0000256" key="7">
    <source>
        <dbReference type="ARBA" id="ARBA00023065"/>
    </source>
</evidence>
<keyword evidence="2" id="KW-0813">Transport</keyword>
<evidence type="ECO:0008006" key="16">
    <source>
        <dbReference type="Google" id="ProtNLM"/>
    </source>
</evidence>
<dbReference type="Pfam" id="PF23259">
    <property type="entry name" value="CHX17_C"/>
    <property type="match status" value="1"/>
</dbReference>
<evidence type="ECO:0000256" key="5">
    <source>
        <dbReference type="ARBA" id="ARBA00022958"/>
    </source>
</evidence>
<feature type="transmembrane region" description="Helical" evidence="10">
    <location>
        <begin position="410"/>
        <end position="432"/>
    </location>
</feature>
<evidence type="ECO:0000256" key="3">
    <source>
        <dbReference type="ARBA" id="ARBA00022538"/>
    </source>
</evidence>
<dbReference type="InterPro" id="IPR006153">
    <property type="entry name" value="Cation/H_exchanger_TM"/>
</dbReference>
<dbReference type="AlphaFoldDB" id="A0ABD3TE85"/>
<feature type="domain" description="Cation/H(+) antiporter C-terminal" evidence="13">
    <location>
        <begin position="627"/>
        <end position="766"/>
    </location>
</feature>
<dbReference type="EMBL" id="JBJXBP010000004">
    <property type="protein sequence ID" value="KAL3834790.1"/>
    <property type="molecule type" value="Genomic_DNA"/>
</dbReference>
<feature type="domain" description="Cation/H(+) antiporter central" evidence="12">
    <location>
        <begin position="487"/>
        <end position="611"/>
    </location>
</feature>
<evidence type="ECO:0000256" key="8">
    <source>
        <dbReference type="ARBA" id="ARBA00023136"/>
    </source>
</evidence>
<dbReference type="Pfam" id="PF23256">
    <property type="entry name" value="CHX17_2nd"/>
    <property type="match status" value="1"/>
</dbReference>
<feature type="domain" description="Cation/H+ exchanger transmembrane" evidence="11">
    <location>
        <begin position="52"/>
        <end position="430"/>
    </location>
</feature>
<dbReference type="InterPro" id="IPR038770">
    <property type="entry name" value="Na+/solute_symporter_sf"/>
</dbReference>
<feature type="transmembrane region" description="Helical" evidence="10">
    <location>
        <begin position="346"/>
        <end position="366"/>
    </location>
</feature>
<evidence type="ECO:0000256" key="9">
    <source>
        <dbReference type="ARBA" id="ARBA00038341"/>
    </source>
</evidence>
<keyword evidence="4 10" id="KW-0812">Transmembrane</keyword>
<keyword evidence="7" id="KW-0406">Ion transport</keyword>
<keyword evidence="5" id="KW-0630">Potassium</keyword>
<sequence length="816" mass="89308">MVDSVSSYNTHIVCQYKDYIATFGLWLHRNPINYSVPLILLQLSVISLTSLLIDGCLKPFGQSSIVAQVIGGILFGPSILGHPAIMGDILFPPRSVLTLETSAAFGIMFFLFAVGVRTNPTSMVRPGKQAAILGMSTMLCTLLLSLSLSFILKVYVPMDDTLAVSLPYVAAAQSIIAFPNISCLLAELKMSSTDIGRLAVSSAMFCDLIGISLVAVLLGILQSNRHPTKSALSVTSAVLLVLIMVYIVRPLLLKLVKRIPSGKPVGDHYVFFCFTGNLVAGFISEVIGQHFVLGPLVLGLMVPEGPPLGAALISKLDYFVGKFLYPTFLTTSGLKTNFFAIEARSLWIVMFLIVSSFLIKIAAVVLTSRFFDINFQDSIVIGLMLNARGVCELVVFNLWRDGGVLSDQEFALCVVSVVGITAIITPLIKWLYDPSTRHGPIKRRTIQHSKRDNEFRILLCIQNQDNVPSMINLLEASNATAQSPIAVIAVLLVELAGRANPMLVAHHSTRTLQTSNSKSSHIINALRQYELCNESCATVQSFSAISQLQTMHDDICRLALDQNATIMILPFHKHWEIDGSIGSVSRGIQNMNIKVMDKAQCSVGILVDRGILTGSLSILNNQSIYHVVVIYIGGPDDAEALSYGARMGRHKNVTLTLIRFLLIGCDNPRERKQDNNLIDEVRQANLGNQNFIFQEQVVKDGVGLATTLRGLESNFDLIIVGRHHQASGMLMGLGAWSECPELGVVGDILASPDFGSTASVLVVQQQRLRGEKFNKRMMNPVVISHEPEHDVSDLAAVPVDNDHDYRWEIAIDREKV</sequence>
<feature type="transmembrane region" description="Helical" evidence="10">
    <location>
        <begin position="34"/>
        <end position="53"/>
    </location>
</feature>
<protein>
    <recommendedName>
        <fullName evidence="16">Cation/H+ exchanger domain-containing protein</fullName>
    </recommendedName>
</protein>
<dbReference type="GO" id="GO:0006813">
    <property type="term" value="P:potassium ion transport"/>
    <property type="evidence" value="ECO:0007669"/>
    <property type="project" value="UniProtKB-KW"/>
</dbReference>
<feature type="transmembrane region" description="Helical" evidence="10">
    <location>
        <begin position="97"/>
        <end position="118"/>
    </location>
</feature>
<dbReference type="GO" id="GO:0016020">
    <property type="term" value="C:membrane"/>
    <property type="evidence" value="ECO:0007669"/>
    <property type="project" value="UniProtKB-SubCell"/>
</dbReference>
<feature type="transmembrane region" description="Helical" evidence="10">
    <location>
        <begin position="130"/>
        <end position="156"/>
    </location>
</feature>
<evidence type="ECO:0000313" key="15">
    <source>
        <dbReference type="Proteomes" id="UP001634393"/>
    </source>
</evidence>
<dbReference type="PANTHER" id="PTHR32468">
    <property type="entry name" value="CATION/H + ANTIPORTER"/>
    <property type="match status" value="1"/>
</dbReference>
<accession>A0ABD3TE85</accession>
<keyword evidence="8 10" id="KW-0472">Membrane</keyword>
<feature type="transmembrane region" description="Helical" evidence="10">
    <location>
        <begin position="168"/>
        <end position="186"/>
    </location>
</feature>
<evidence type="ECO:0000259" key="12">
    <source>
        <dbReference type="Pfam" id="PF23256"/>
    </source>
</evidence>
<evidence type="ECO:0000256" key="10">
    <source>
        <dbReference type="SAM" id="Phobius"/>
    </source>
</evidence>
<keyword evidence="3" id="KW-0633">Potassium transport</keyword>
<evidence type="ECO:0000256" key="1">
    <source>
        <dbReference type="ARBA" id="ARBA00004141"/>
    </source>
</evidence>
<evidence type="ECO:0000313" key="14">
    <source>
        <dbReference type="EMBL" id="KAL3834790.1"/>
    </source>
</evidence>
<evidence type="ECO:0000256" key="2">
    <source>
        <dbReference type="ARBA" id="ARBA00022448"/>
    </source>
</evidence>
<evidence type="ECO:0000259" key="11">
    <source>
        <dbReference type="Pfam" id="PF00999"/>
    </source>
</evidence>
<dbReference type="Gene3D" id="3.40.50.12370">
    <property type="match status" value="1"/>
</dbReference>
<comment type="subcellular location">
    <subcellularLocation>
        <location evidence="1">Membrane</location>
        <topology evidence="1">Multi-pass membrane protein</topology>
    </subcellularLocation>
</comment>
<comment type="caution">
    <text evidence="14">The sequence shown here is derived from an EMBL/GenBank/DDBJ whole genome shotgun (WGS) entry which is preliminary data.</text>
</comment>
<reference evidence="14 15" key="1">
    <citation type="submission" date="2024-12" db="EMBL/GenBank/DDBJ databases">
        <title>The unique morphological basis and parallel evolutionary history of personate flowers in Penstemon.</title>
        <authorList>
            <person name="Depatie T.H."/>
            <person name="Wessinger C.A."/>
        </authorList>
    </citation>
    <scope>NUCLEOTIDE SEQUENCE [LARGE SCALE GENOMIC DNA]</scope>
    <source>
        <strain evidence="14">WTNN_2</strain>
        <tissue evidence="14">Leaf</tissue>
    </source>
</reference>
<feature type="transmembrane region" description="Helical" evidence="10">
    <location>
        <begin position="230"/>
        <end position="248"/>
    </location>
</feature>
<evidence type="ECO:0000256" key="6">
    <source>
        <dbReference type="ARBA" id="ARBA00022989"/>
    </source>
</evidence>
<dbReference type="InterPro" id="IPR057291">
    <property type="entry name" value="CHX17_2nd"/>
</dbReference>
<keyword evidence="15" id="KW-1185">Reference proteome</keyword>
<comment type="similarity">
    <text evidence="9">Belongs to the monovalent cation:proton antiporter 2 (CPA2) transporter (TC 2.A.37) family. CHX (TC 2.A.37.4) subfamily.</text>
</comment>
<dbReference type="Gene3D" id="1.20.1530.20">
    <property type="match status" value="1"/>
</dbReference>
<gene>
    <name evidence="14" type="ORF">ACJIZ3_009526</name>
</gene>
<dbReference type="InterPro" id="IPR057290">
    <property type="entry name" value="CHX17_C"/>
</dbReference>
<dbReference type="Pfam" id="PF00999">
    <property type="entry name" value="Na_H_Exchanger"/>
    <property type="match status" value="1"/>
</dbReference>
<dbReference type="InterPro" id="IPR050794">
    <property type="entry name" value="CPA2_transporter"/>
</dbReference>
<evidence type="ECO:0000256" key="4">
    <source>
        <dbReference type="ARBA" id="ARBA00022692"/>
    </source>
</evidence>
<dbReference type="PANTHER" id="PTHR32468:SF35">
    <property type="entry name" value="CATION_H+ EXCHANGER DOMAIN-CONTAINING PROTEIN"/>
    <property type="match status" value="1"/>
</dbReference>
<organism evidence="14 15">
    <name type="scientific">Penstemon smallii</name>
    <dbReference type="NCBI Taxonomy" id="265156"/>
    <lineage>
        <taxon>Eukaryota</taxon>
        <taxon>Viridiplantae</taxon>
        <taxon>Streptophyta</taxon>
        <taxon>Embryophyta</taxon>
        <taxon>Tracheophyta</taxon>
        <taxon>Spermatophyta</taxon>
        <taxon>Magnoliopsida</taxon>
        <taxon>eudicotyledons</taxon>
        <taxon>Gunneridae</taxon>
        <taxon>Pentapetalae</taxon>
        <taxon>asterids</taxon>
        <taxon>lamiids</taxon>
        <taxon>Lamiales</taxon>
        <taxon>Plantaginaceae</taxon>
        <taxon>Cheloneae</taxon>
        <taxon>Penstemon</taxon>
    </lineage>
</organism>